<evidence type="ECO:0000313" key="3">
    <source>
        <dbReference type="EMBL" id="MDQ0313939.1"/>
    </source>
</evidence>
<evidence type="ECO:0000259" key="2">
    <source>
        <dbReference type="PROSITE" id="PS51832"/>
    </source>
</evidence>
<feature type="domain" description="HD-GYP" evidence="2">
    <location>
        <begin position="41"/>
        <end position="233"/>
    </location>
</feature>
<dbReference type="Proteomes" id="UP001229244">
    <property type="component" value="Unassembled WGS sequence"/>
</dbReference>
<dbReference type="RefSeq" id="WP_306883729.1">
    <property type="nucleotide sequence ID" value="NZ_JAUSUL010000001.1"/>
</dbReference>
<protein>
    <submittedName>
        <fullName evidence="3">Nucleotidyltransferase with HDIG domain</fullName>
    </submittedName>
</protein>
<dbReference type="SUPFAM" id="SSF109604">
    <property type="entry name" value="HD-domain/PDEase-like"/>
    <property type="match status" value="1"/>
</dbReference>
<dbReference type="AlphaFoldDB" id="A0AAE3VKQ8"/>
<proteinExistence type="predicted"/>
<feature type="region of interest" description="Disordered" evidence="1">
    <location>
        <begin position="1"/>
        <end position="33"/>
    </location>
</feature>
<dbReference type="PANTHER" id="PTHR45228">
    <property type="entry name" value="CYCLIC DI-GMP PHOSPHODIESTERASE TM_0186-RELATED"/>
    <property type="match status" value="1"/>
</dbReference>
<name>A0AAE3VKQ8_9HYPH</name>
<keyword evidence="4" id="KW-1185">Reference proteome</keyword>
<dbReference type="SMART" id="SM00471">
    <property type="entry name" value="HDc"/>
    <property type="match status" value="1"/>
</dbReference>
<dbReference type="PROSITE" id="PS51832">
    <property type="entry name" value="HD_GYP"/>
    <property type="match status" value="1"/>
</dbReference>
<dbReference type="NCBIfam" id="TIGR00277">
    <property type="entry name" value="HDIG"/>
    <property type="match status" value="1"/>
</dbReference>
<dbReference type="EMBL" id="JAUSUL010000001">
    <property type="protein sequence ID" value="MDQ0313939.1"/>
    <property type="molecule type" value="Genomic_DNA"/>
</dbReference>
<dbReference type="InterPro" id="IPR052020">
    <property type="entry name" value="Cyclic_di-GMP/3'3'-cGAMP_PDE"/>
</dbReference>
<dbReference type="Pfam" id="PF13487">
    <property type="entry name" value="HD_5"/>
    <property type="match status" value="1"/>
</dbReference>
<comment type="caution">
    <text evidence="3">The sequence shown here is derived from an EMBL/GenBank/DDBJ whole genome shotgun (WGS) entry which is preliminary data.</text>
</comment>
<dbReference type="CDD" id="cd00077">
    <property type="entry name" value="HDc"/>
    <property type="match status" value="1"/>
</dbReference>
<sequence length="233" mass="25797">MADDGENPEWRHRVDPSAGGLIPGVGPATSEGDLEPLVSLRSDRAAERAEILLEALWHREPDTVDHLRRTAAVVEAVARKLGWPDPKVRRTRFAALLHDIGKIAISRDLMRKPGALTELEQEAMRQHVEFGDQILKAFAFPPSMRRIVREHHERVDGSGYPKGLRGDEICDGARLLTIVDIADAMLSLRPYKEAMSLDDVRAALWAGRGTLLDRDLVAPVLEEMGMGGPPKVQ</sequence>
<reference evidence="3" key="1">
    <citation type="submission" date="2023-07" db="EMBL/GenBank/DDBJ databases">
        <title>Genomic Encyclopedia of Type Strains, Phase IV (KMG-IV): sequencing the most valuable type-strain genomes for metagenomic binning, comparative biology and taxonomic classification.</title>
        <authorList>
            <person name="Goeker M."/>
        </authorList>
    </citation>
    <scope>NUCLEOTIDE SEQUENCE</scope>
    <source>
        <strain evidence="3">DSM 21202</strain>
    </source>
</reference>
<dbReference type="InterPro" id="IPR037522">
    <property type="entry name" value="HD_GYP_dom"/>
</dbReference>
<dbReference type="InterPro" id="IPR003607">
    <property type="entry name" value="HD/PDEase_dom"/>
</dbReference>
<evidence type="ECO:0000256" key="1">
    <source>
        <dbReference type="SAM" id="MobiDB-lite"/>
    </source>
</evidence>
<dbReference type="GO" id="GO:0008081">
    <property type="term" value="F:phosphoric diester hydrolase activity"/>
    <property type="evidence" value="ECO:0007669"/>
    <property type="project" value="UniProtKB-ARBA"/>
</dbReference>
<dbReference type="InterPro" id="IPR006675">
    <property type="entry name" value="HDIG_dom"/>
</dbReference>
<gene>
    <name evidence="3" type="ORF">J2S73_000376</name>
</gene>
<dbReference type="PANTHER" id="PTHR45228:SF1">
    <property type="entry name" value="CYCLIC DI-GMP PHOSPHODIESTERASE TM_0186"/>
    <property type="match status" value="1"/>
</dbReference>
<accession>A0AAE3VKQ8</accession>
<evidence type="ECO:0000313" key="4">
    <source>
        <dbReference type="Proteomes" id="UP001229244"/>
    </source>
</evidence>
<dbReference type="Gene3D" id="1.10.3210.10">
    <property type="entry name" value="Hypothetical protein af1432"/>
    <property type="match status" value="1"/>
</dbReference>
<organism evidence="3 4">
    <name type="scientific">Amorphus orientalis</name>
    <dbReference type="NCBI Taxonomy" id="649198"/>
    <lineage>
        <taxon>Bacteria</taxon>
        <taxon>Pseudomonadati</taxon>
        <taxon>Pseudomonadota</taxon>
        <taxon>Alphaproteobacteria</taxon>
        <taxon>Hyphomicrobiales</taxon>
        <taxon>Amorphaceae</taxon>
        <taxon>Amorphus</taxon>
    </lineage>
</organism>